<evidence type="ECO:0000256" key="8">
    <source>
        <dbReference type="ARBA" id="ARBA00023125"/>
    </source>
</evidence>
<dbReference type="InterPro" id="IPR003482">
    <property type="entry name" value="Whib"/>
</dbReference>
<keyword evidence="8 11" id="KW-0238">DNA-binding</keyword>
<keyword evidence="5 11" id="KW-0408">Iron</keyword>
<proteinExistence type="inferred from homology"/>
<evidence type="ECO:0000259" key="12">
    <source>
        <dbReference type="PROSITE" id="PS51674"/>
    </source>
</evidence>
<evidence type="ECO:0000256" key="5">
    <source>
        <dbReference type="ARBA" id="ARBA00023004"/>
    </source>
</evidence>
<evidence type="ECO:0000256" key="1">
    <source>
        <dbReference type="ARBA" id="ARBA00004496"/>
    </source>
</evidence>
<comment type="caution">
    <text evidence="13">The sequence shown here is derived from an EMBL/GenBank/DDBJ whole genome shotgun (WGS) entry which is preliminary data.</text>
</comment>
<keyword evidence="9 11" id="KW-1015">Disulfide bond</keyword>
<feature type="domain" description="4Fe-4S Wbl-type" evidence="12">
    <location>
        <begin position="20"/>
        <end position="77"/>
    </location>
</feature>
<comment type="cofactor">
    <cofactor evidence="11">
        <name>[4Fe-4S] cluster</name>
        <dbReference type="ChEBI" id="CHEBI:49883"/>
    </cofactor>
    <text evidence="11">Binds 1 [4Fe-4S] cluster per subunit. Following nitrosylation of the [4Fe-4S] cluster binds 1 [4Fe-8(NO)] cluster per subunit.</text>
</comment>
<comment type="similarity">
    <text evidence="2 11">Belongs to the WhiB family.</text>
</comment>
<dbReference type="PANTHER" id="PTHR38839:SF4">
    <property type="entry name" value="TRANSCRIPTIONAL REGULATOR WHIB"/>
    <property type="match status" value="1"/>
</dbReference>
<dbReference type="AlphaFoldDB" id="A0A0D8HMC1"/>
<evidence type="ECO:0000313" key="13">
    <source>
        <dbReference type="EMBL" id="KJF18256.1"/>
    </source>
</evidence>
<dbReference type="OrthoDB" id="5192305at2"/>
<dbReference type="EMBL" id="JXYS01000021">
    <property type="protein sequence ID" value="KJF18256.1"/>
    <property type="molecule type" value="Genomic_DNA"/>
</dbReference>
<dbReference type="PANTHER" id="PTHR38839">
    <property type="entry name" value="TRANSCRIPTIONAL REGULATOR WHID-RELATED"/>
    <property type="match status" value="1"/>
</dbReference>
<dbReference type="PATRIC" id="fig|1280514.3.peg.1117"/>
<dbReference type="GO" id="GO:0045454">
    <property type="term" value="P:cell redox homeostasis"/>
    <property type="evidence" value="ECO:0007669"/>
    <property type="project" value="TreeGrafter"/>
</dbReference>
<dbReference type="GO" id="GO:0003677">
    <property type="term" value="F:DNA binding"/>
    <property type="evidence" value="ECO:0007669"/>
    <property type="project" value="UniProtKB-UniRule"/>
</dbReference>
<comment type="PTM">
    <text evidence="11">Upon Fe-S cluster removal intramolecular disulfide bonds are formed.</text>
</comment>
<evidence type="ECO:0000256" key="2">
    <source>
        <dbReference type="ARBA" id="ARBA00006597"/>
    </source>
</evidence>
<dbReference type="STRING" id="1280514.AXFE_08530"/>
<dbReference type="GO" id="GO:0005737">
    <property type="term" value="C:cytoplasm"/>
    <property type="evidence" value="ECO:0007669"/>
    <property type="project" value="UniProtKB-SubCell"/>
</dbReference>
<feature type="binding site" evidence="11">
    <location>
        <position position="21"/>
    </location>
    <ligand>
        <name>[4Fe-4S] cluster</name>
        <dbReference type="ChEBI" id="CHEBI:49883"/>
    </ligand>
</feature>
<keyword evidence="11" id="KW-0963">Cytoplasm</keyword>
<feature type="binding site" evidence="11">
    <location>
        <position position="44"/>
    </location>
    <ligand>
        <name>[4Fe-4S] cluster</name>
        <dbReference type="ChEBI" id="CHEBI:49883"/>
    </ligand>
</feature>
<keyword evidence="14" id="KW-1185">Reference proteome</keyword>
<reference evidence="13 14" key="1">
    <citation type="submission" date="2015-01" db="EMBL/GenBank/DDBJ databases">
        <title>Draft genome of the acidophilic iron oxidizer Acidithrix ferrooxidans strain Py-F3.</title>
        <authorList>
            <person name="Poehlein A."/>
            <person name="Eisen S."/>
            <person name="Schloemann M."/>
            <person name="Johnson B.D."/>
            <person name="Daniel R."/>
            <person name="Muehling M."/>
        </authorList>
    </citation>
    <scope>NUCLEOTIDE SEQUENCE [LARGE SCALE GENOMIC DNA]</scope>
    <source>
        <strain evidence="13 14">Py-F3</strain>
    </source>
</reference>
<dbReference type="RefSeq" id="WP_052604611.1">
    <property type="nucleotide sequence ID" value="NZ_JXYS01000021.1"/>
</dbReference>
<dbReference type="Pfam" id="PF02467">
    <property type="entry name" value="Whib"/>
    <property type="match status" value="1"/>
</dbReference>
<dbReference type="GO" id="GO:0045892">
    <property type="term" value="P:negative regulation of DNA-templated transcription"/>
    <property type="evidence" value="ECO:0007669"/>
    <property type="project" value="TreeGrafter"/>
</dbReference>
<evidence type="ECO:0000256" key="3">
    <source>
        <dbReference type="ARBA" id="ARBA00022485"/>
    </source>
</evidence>
<evidence type="ECO:0000313" key="14">
    <source>
        <dbReference type="Proteomes" id="UP000032360"/>
    </source>
</evidence>
<name>A0A0D8HMC1_9ACTN</name>
<dbReference type="GO" id="GO:0047134">
    <property type="term" value="F:protein-disulfide reductase [NAD(P)H] activity"/>
    <property type="evidence" value="ECO:0007669"/>
    <property type="project" value="TreeGrafter"/>
</dbReference>
<dbReference type="PROSITE" id="PS51674">
    <property type="entry name" value="4FE4S_WBL"/>
    <property type="match status" value="1"/>
</dbReference>
<keyword evidence="7 11" id="KW-0805">Transcription regulation</keyword>
<evidence type="ECO:0000256" key="9">
    <source>
        <dbReference type="ARBA" id="ARBA00023157"/>
    </source>
</evidence>
<dbReference type="HAMAP" id="MF_01479">
    <property type="entry name" value="WhiB"/>
    <property type="match status" value="1"/>
</dbReference>
<sequence length="89" mass="10340">MTIVGHELSLGKEKWQEFARCKGWDPEIFYPDRGVPSASAKAVCNECPVQGDCLEYALNQDERFGIWGGLSERERRKLHRQRVMMRARN</sequence>
<keyword evidence="6 11" id="KW-0411">Iron-sulfur</keyword>
<feature type="binding site" evidence="11">
    <location>
        <position position="47"/>
    </location>
    <ligand>
        <name>[4Fe-4S] cluster</name>
        <dbReference type="ChEBI" id="CHEBI:49883"/>
    </ligand>
</feature>
<evidence type="ECO:0000256" key="11">
    <source>
        <dbReference type="HAMAP-Rule" id="MF_01479"/>
    </source>
</evidence>
<accession>A0A0D8HMC1</accession>
<dbReference type="Proteomes" id="UP000032360">
    <property type="component" value="Unassembled WGS sequence"/>
</dbReference>
<feature type="binding site" evidence="11">
    <location>
        <position position="53"/>
    </location>
    <ligand>
        <name>[4Fe-4S] cluster</name>
        <dbReference type="ChEBI" id="CHEBI:49883"/>
    </ligand>
</feature>
<dbReference type="GO" id="GO:0046872">
    <property type="term" value="F:metal ion binding"/>
    <property type="evidence" value="ECO:0007669"/>
    <property type="project" value="UniProtKB-KW"/>
</dbReference>
<keyword evidence="10 11" id="KW-0804">Transcription</keyword>
<protein>
    <recommendedName>
        <fullName evidence="11">Transcriptional regulator WhiB</fullName>
    </recommendedName>
</protein>
<keyword evidence="3 11" id="KW-0004">4Fe-4S</keyword>
<evidence type="ECO:0000256" key="7">
    <source>
        <dbReference type="ARBA" id="ARBA00023015"/>
    </source>
</evidence>
<dbReference type="GO" id="GO:0035731">
    <property type="term" value="F:dinitrosyl-iron complex binding"/>
    <property type="evidence" value="ECO:0007669"/>
    <property type="project" value="UniProtKB-UniRule"/>
</dbReference>
<evidence type="ECO:0000256" key="4">
    <source>
        <dbReference type="ARBA" id="ARBA00022723"/>
    </source>
</evidence>
<organism evidence="13 14">
    <name type="scientific">Acidithrix ferrooxidans</name>
    <dbReference type="NCBI Taxonomy" id="1280514"/>
    <lineage>
        <taxon>Bacteria</taxon>
        <taxon>Bacillati</taxon>
        <taxon>Actinomycetota</taxon>
        <taxon>Acidimicrobiia</taxon>
        <taxon>Acidimicrobiales</taxon>
        <taxon>Acidimicrobiaceae</taxon>
        <taxon>Acidithrix</taxon>
    </lineage>
</organism>
<evidence type="ECO:0000256" key="10">
    <source>
        <dbReference type="ARBA" id="ARBA00023163"/>
    </source>
</evidence>
<keyword evidence="4 11" id="KW-0479">Metal-binding</keyword>
<comment type="PTM">
    <text evidence="11">The Fe-S cluster can be nitrosylated by nitric oxide (NO).</text>
</comment>
<dbReference type="GO" id="GO:0051539">
    <property type="term" value="F:4 iron, 4 sulfur cluster binding"/>
    <property type="evidence" value="ECO:0007669"/>
    <property type="project" value="UniProtKB-UniRule"/>
</dbReference>
<evidence type="ECO:0000256" key="6">
    <source>
        <dbReference type="ARBA" id="ARBA00023014"/>
    </source>
</evidence>
<comment type="subcellular location">
    <subcellularLocation>
        <location evidence="1 11">Cytoplasm</location>
    </subcellularLocation>
</comment>
<comment type="function">
    <text evidence="11">Acts as a transcriptional regulator. Probably redox-responsive. The apo- but not holo-form probably binds DNA.</text>
</comment>
<dbReference type="InterPro" id="IPR034768">
    <property type="entry name" value="4FE4S_WBL"/>
</dbReference>
<gene>
    <name evidence="11 13" type="primary">whiB</name>
    <name evidence="13" type="ORF">AXFE_08530</name>
</gene>